<dbReference type="InterPro" id="IPR001680">
    <property type="entry name" value="WD40_rpt"/>
</dbReference>
<dbReference type="InterPro" id="IPR040324">
    <property type="entry name" value="WDR44/Dgr2"/>
</dbReference>
<reference evidence="5 6" key="1">
    <citation type="submission" date="2024-06" db="EMBL/GenBank/DDBJ databases">
        <title>A chromosome level genome sequence of Diviner's sage (Salvia divinorum).</title>
        <authorList>
            <person name="Ford S.A."/>
            <person name="Ro D.-K."/>
            <person name="Ness R.W."/>
            <person name="Phillips M.A."/>
        </authorList>
    </citation>
    <scope>NUCLEOTIDE SEQUENCE [LARGE SCALE GENOMIC DNA]</scope>
    <source>
        <strain evidence="5">SAF-2024a</strain>
        <tissue evidence="5">Leaf</tissue>
    </source>
</reference>
<feature type="compositionally biased region" description="Low complexity" evidence="4">
    <location>
        <begin position="841"/>
        <end position="850"/>
    </location>
</feature>
<dbReference type="Pfam" id="PF00400">
    <property type="entry name" value="WD40"/>
    <property type="match status" value="4"/>
</dbReference>
<dbReference type="PANTHER" id="PTHR14221">
    <property type="entry name" value="WD REPEAT DOMAIN 44"/>
    <property type="match status" value="1"/>
</dbReference>
<dbReference type="SMART" id="SM00320">
    <property type="entry name" value="WD40"/>
    <property type="match status" value="6"/>
</dbReference>
<feature type="region of interest" description="Disordered" evidence="4">
    <location>
        <begin position="432"/>
        <end position="463"/>
    </location>
</feature>
<dbReference type="InterPro" id="IPR019775">
    <property type="entry name" value="WD40_repeat_CS"/>
</dbReference>
<dbReference type="PANTHER" id="PTHR14221:SF41">
    <property type="entry name" value="TRANSDUCIN_WD40 REPEAT-LIKE SUPERFAMILY PROTEIN"/>
    <property type="match status" value="1"/>
</dbReference>
<feature type="repeat" description="WD" evidence="3">
    <location>
        <begin position="715"/>
        <end position="747"/>
    </location>
</feature>
<evidence type="ECO:0000256" key="3">
    <source>
        <dbReference type="PROSITE-ProRule" id="PRU00221"/>
    </source>
</evidence>
<evidence type="ECO:0000256" key="2">
    <source>
        <dbReference type="ARBA" id="ARBA00022737"/>
    </source>
</evidence>
<dbReference type="Proteomes" id="UP001567538">
    <property type="component" value="Unassembled WGS sequence"/>
</dbReference>
<dbReference type="AlphaFoldDB" id="A0ABD1GPJ7"/>
<feature type="repeat" description="WD" evidence="3">
    <location>
        <begin position="551"/>
        <end position="585"/>
    </location>
</feature>
<evidence type="ECO:0000256" key="1">
    <source>
        <dbReference type="ARBA" id="ARBA00022574"/>
    </source>
</evidence>
<dbReference type="EMBL" id="JBEAFC010000008">
    <property type="protein sequence ID" value="KAL1545942.1"/>
    <property type="molecule type" value="Genomic_DNA"/>
</dbReference>
<evidence type="ECO:0000313" key="6">
    <source>
        <dbReference type="Proteomes" id="UP001567538"/>
    </source>
</evidence>
<comment type="caution">
    <text evidence="5">The sequence shown here is derived from an EMBL/GenBank/DDBJ whole genome shotgun (WGS) entry which is preliminary data.</text>
</comment>
<organism evidence="5 6">
    <name type="scientific">Salvia divinorum</name>
    <name type="common">Maria pastora</name>
    <name type="synonym">Diviner's sage</name>
    <dbReference type="NCBI Taxonomy" id="28513"/>
    <lineage>
        <taxon>Eukaryota</taxon>
        <taxon>Viridiplantae</taxon>
        <taxon>Streptophyta</taxon>
        <taxon>Embryophyta</taxon>
        <taxon>Tracheophyta</taxon>
        <taxon>Spermatophyta</taxon>
        <taxon>Magnoliopsida</taxon>
        <taxon>eudicotyledons</taxon>
        <taxon>Gunneridae</taxon>
        <taxon>Pentapetalae</taxon>
        <taxon>asterids</taxon>
        <taxon>lamiids</taxon>
        <taxon>Lamiales</taxon>
        <taxon>Lamiaceae</taxon>
        <taxon>Nepetoideae</taxon>
        <taxon>Mentheae</taxon>
        <taxon>Salviinae</taxon>
        <taxon>Salvia</taxon>
        <taxon>Salvia subgen. Calosphace</taxon>
    </lineage>
</organism>
<dbReference type="Gene3D" id="2.130.10.10">
    <property type="entry name" value="YVTN repeat-like/Quinoprotein amine dehydrogenase"/>
    <property type="match status" value="2"/>
</dbReference>
<evidence type="ECO:0000313" key="5">
    <source>
        <dbReference type="EMBL" id="KAL1545942.1"/>
    </source>
</evidence>
<feature type="compositionally biased region" description="Basic and acidic residues" evidence="4">
    <location>
        <begin position="822"/>
        <end position="831"/>
    </location>
</feature>
<evidence type="ECO:0000256" key="4">
    <source>
        <dbReference type="SAM" id="MobiDB-lite"/>
    </source>
</evidence>
<proteinExistence type="predicted"/>
<dbReference type="InterPro" id="IPR015943">
    <property type="entry name" value="WD40/YVTN_repeat-like_dom_sf"/>
</dbReference>
<gene>
    <name evidence="5" type="ORF">AAHA92_22609</name>
</gene>
<feature type="repeat" description="WD" evidence="3">
    <location>
        <begin position="392"/>
        <end position="433"/>
    </location>
</feature>
<name>A0ABD1GPJ7_SALDI</name>
<dbReference type="SUPFAM" id="SSF50978">
    <property type="entry name" value="WD40 repeat-like"/>
    <property type="match status" value="1"/>
</dbReference>
<feature type="repeat" description="WD" evidence="3">
    <location>
        <begin position="511"/>
        <end position="551"/>
    </location>
</feature>
<sequence>MNRTVSISLDDDDFFDSCDRMSSVVALDLASLDDEDDEFYEASRMSFARGASIKRIYSIAPVRPDPSSAIPPAYDMWIAEPGDLKERRQRLLQGMGLVSNKDLLRLATSKVVRTVSIKPNTAQLSPSPSPAAEPANSDQPPQNGADTKPVAKAIAVQLPVRAIVLIRSRSDADIDMFSTKTKQRKLDLLGPVSKNKIIRTMSGQLVPSTSSAIKVVKEEKTERHHRSRSDNVSVVQDAALGSFVLIKNLDTGNDFIVKEFNDEGWNKLNDLHTGKQLTMDEFEMSVGHSPVVKELMRRASKKQQKKDSHFTKSFRSSTRKGSAILRNLKGAASGFLVVEKMEKAVAEKAEKEEKESIPAEQKVEKQSPQWVDAHQHGKTLKEFTALHFSQEIQAHEGSIWTMRFSSDSRLLASAGEDTHVHVWQVRECEIAQPKPPREAESTSHHAPADDQPSTDGDGDDGDASNRLVLAEMAALKKGKKTGKGVAATAIPDHVKLPETVVALSKKPKYTLKGHKDEVLDLAWSHSQQLISSSMDKTVRMWELETQSCLKIFAHSDYVTCIQFNPVVDNHFISGSLDGKLRIWSVPDRQVVDWTDVHEMLTAAAYTPDGQGAIVGSQQGNCKIYSAQDSTLEHRMDIQKKKKSQTKKFSAFQSPSKKLPGFQTPAPAGKITGFQFTPWSPSEVLITSADSRIGIYNGPDIIQKIRGFRNTSSQMSASFCPDGKHIISASEDSQVYIWKVEEMKSQGAAKKKIVGEVNAHENFACKDVSVAITWPGSRKYEAPAVDLHPKKTATSVKRPAAPTQEEDASGCGSTLPPLPKKKKDSEEKKEDQAEPAQEETSEAAAEAAESTTTTIMQATTWGLVIVTATLEGEIKVYQNFGLPVKAGRQTLF</sequence>
<feature type="compositionally biased region" description="Basic and acidic residues" evidence="4">
    <location>
        <begin position="432"/>
        <end position="448"/>
    </location>
</feature>
<dbReference type="PROSITE" id="PS50294">
    <property type="entry name" value="WD_REPEATS_REGION"/>
    <property type="match status" value="3"/>
</dbReference>
<feature type="region of interest" description="Disordered" evidence="4">
    <location>
        <begin position="349"/>
        <end position="372"/>
    </location>
</feature>
<feature type="compositionally biased region" description="Basic and acidic residues" evidence="4">
    <location>
        <begin position="349"/>
        <end position="365"/>
    </location>
</feature>
<protein>
    <submittedName>
        <fullName evidence="5">WD repeat-containing protein 44-like isoform X2</fullName>
    </submittedName>
</protein>
<dbReference type="PROSITE" id="PS50082">
    <property type="entry name" value="WD_REPEATS_2"/>
    <property type="match status" value="4"/>
</dbReference>
<dbReference type="InterPro" id="IPR036322">
    <property type="entry name" value="WD40_repeat_dom_sf"/>
</dbReference>
<feature type="region of interest" description="Disordered" evidence="4">
    <location>
        <begin position="789"/>
        <end position="850"/>
    </location>
</feature>
<feature type="compositionally biased region" description="Low complexity" evidence="4">
    <location>
        <begin position="122"/>
        <end position="137"/>
    </location>
</feature>
<feature type="region of interest" description="Disordered" evidence="4">
    <location>
        <begin position="117"/>
        <end position="147"/>
    </location>
</feature>
<keyword evidence="6" id="KW-1185">Reference proteome</keyword>
<dbReference type="InterPro" id="IPR020472">
    <property type="entry name" value="WD40_PAC1"/>
</dbReference>
<dbReference type="PRINTS" id="PR00320">
    <property type="entry name" value="GPROTEINBRPT"/>
</dbReference>
<accession>A0ABD1GPJ7</accession>
<keyword evidence="1 3" id="KW-0853">WD repeat</keyword>
<dbReference type="PROSITE" id="PS00678">
    <property type="entry name" value="WD_REPEATS_1"/>
    <property type="match status" value="1"/>
</dbReference>
<keyword evidence="2" id="KW-0677">Repeat</keyword>